<dbReference type="FunFam" id="3.30.43.10:FF:000001">
    <property type="entry name" value="Xanthine dehydrogenase/oxidase"/>
    <property type="match status" value="1"/>
</dbReference>
<keyword evidence="9 19" id="KW-0274">FAD</keyword>
<dbReference type="InterPro" id="IPR002888">
    <property type="entry name" value="2Fe-2S-bd"/>
</dbReference>
<dbReference type="Pfam" id="PF03450">
    <property type="entry name" value="CO_deh_flav_C"/>
    <property type="match status" value="1"/>
</dbReference>
<feature type="binding site" evidence="19">
    <location>
        <position position="377"/>
    </location>
    <ligand>
        <name>FAD</name>
        <dbReference type="ChEBI" id="CHEBI:57692"/>
    </ligand>
</feature>
<dbReference type="Gene3D" id="3.30.365.10">
    <property type="entry name" value="Aldehyde oxidase/xanthine dehydrogenase, molybdopterin binding domain"/>
    <property type="match status" value="4"/>
</dbReference>
<dbReference type="InterPro" id="IPR008274">
    <property type="entry name" value="AldOxase/xan_DH_MoCoBD1"/>
</dbReference>
<dbReference type="Pfam" id="PF02738">
    <property type="entry name" value="MoCoBD_1"/>
    <property type="match status" value="1"/>
</dbReference>
<evidence type="ECO:0000256" key="6">
    <source>
        <dbReference type="ARBA" id="ARBA00022630"/>
    </source>
</evidence>
<comment type="cofactor">
    <cofactor evidence="20">
        <name>Mo-molybdopterin</name>
        <dbReference type="ChEBI" id="CHEBI:71302"/>
    </cofactor>
    <text evidence="20">Binds 1 Mo-molybdopterin (Mo-MPT) cofactor per subunit.</text>
</comment>
<dbReference type="InterPro" id="IPR037165">
    <property type="entry name" value="AldOxase/xan_DH_Mopterin-bd_sf"/>
</dbReference>
<evidence type="ECO:0000256" key="18">
    <source>
        <dbReference type="PIRSR" id="PIRSR000127-1"/>
    </source>
</evidence>
<comment type="cofactor">
    <cofactor evidence="15">
        <name>[2Fe-2S] cluster</name>
        <dbReference type="ChEBI" id="CHEBI:190135"/>
    </cofactor>
</comment>
<dbReference type="InterPro" id="IPR036318">
    <property type="entry name" value="FAD-bd_PCMH-like_sf"/>
</dbReference>
<evidence type="ECO:0000259" key="22">
    <source>
        <dbReference type="PROSITE" id="PS51387"/>
    </source>
</evidence>
<dbReference type="PANTHER" id="PTHR45444:SF3">
    <property type="entry name" value="XANTHINE DEHYDROGENASE"/>
    <property type="match status" value="1"/>
</dbReference>
<dbReference type="InterPro" id="IPR012675">
    <property type="entry name" value="Beta-grasp_dom_sf"/>
</dbReference>
<dbReference type="InterPro" id="IPR036856">
    <property type="entry name" value="Ald_Oxase/Xan_DH_a/b_sf"/>
</dbReference>
<feature type="binding site" evidence="20">
    <location>
        <position position="156"/>
    </location>
    <ligand>
        <name>[2Fe-2S] cluster</name>
        <dbReference type="ChEBI" id="CHEBI:190135"/>
        <label>2</label>
    </ligand>
</feature>
<feature type="binding site" evidence="20">
    <location>
        <position position="1106"/>
    </location>
    <ligand>
        <name>Mo-molybdopterin</name>
        <dbReference type="ChEBI" id="CHEBI:71302"/>
    </ligand>
    <ligandPart>
        <name>Mo</name>
        <dbReference type="ChEBI" id="CHEBI:28685"/>
    </ligandPart>
</feature>
<dbReference type="Pfam" id="PF01799">
    <property type="entry name" value="Fer2_2"/>
    <property type="match status" value="1"/>
</dbReference>
<feature type="binding site" evidence="19">
    <location>
        <position position="1037"/>
    </location>
    <ligand>
        <name>substrate</name>
    </ligand>
</feature>
<evidence type="ECO:0000256" key="2">
    <source>
        <dbReference type="ARBA" id="ARBA00004275"/>
    </source>
</evidence>
<comment type="catalytic activity">
    <reaction evidence="16">
        <text>xanthine + NAD(+) + H2O = urate + NADH + H(+)</text>
        <dbReference type="Rhea" id="RHEA:16669"/>
        <dbReference type="ChEBI" id="CHEBI:15377"/>
        <dbReference type="ChEBI" id="CHEBI:15378"/>
        <dbReference type="ChEBI" id="CHEBI:17712"/>
        <dbReference type="ChEBI" id="CHEBI:17775"/>
        <dbReference type="ChEBI" id="CHEBI:57540"/>
        <dbReference type="ChEBI" id="CHEBI:57945"/>
        <dbReference type="EC" id="1.17.1.4"/>
    </reaction>
</comment>
<evidence type="ECO:0000256" key="4">
    <source>
        <dbReference type="ARBA" id="ARBA00013123"/>
    </source>
</evidence>
<dbReference type="InterPro" id="IPR000674">
    <property type="entry name" value="Ald_Oxase/Xan_DH_a/b"/>
</dbReference>
<dbReference type="Gene3D" id="1.10.150.120">
    <property type="entry name" value="[2Fe-2S]-binding domain"/>
    <property type="match status" value="1"/>
</dbReference>
<keyword evidence="12 20" id="KW-0411">Iron-sulfur</keyword>
<keyword evidence="8 20" id="KW-0479">Metal-binding</keyword>
<evidence type="ECO:0000259" key="21">
    <source>
        <dbReference type="PROSITE" id="PS51085"/>
    </source>
</evidence>
<evidence type="ECO:0000256" key="12">
    <source>
        <dbReference type="ARBA" id="ARBA00023014"/>
    </source>
</evidence>
<feature type="binding site" evidence="20">
    <location>
        <position position="56"/>
    </location>
    <ligand>
        <name>[2Fe-2S] cluster</name>
        <dbReference type="ChEBI" id="CHEBI:190135"/>
        <label>1</label>
    </ligand>
</feature>
<proteinExistence type="inferred from homology"/>
<dbReference type="InterPro" id="IPR014307">
    <property type="entry name" value="Xanthine_DH_ssu"/>
</dbReference>
<dbReference type="InterPro" id="IPR036683">
    <property type="entry name" value="CO_DH_flav_C_dom_sf"/>
</dbReference>
<keyword evidence="11 20" id="KW-0408">Iron</keyword>
<feature type="domain" description="FAD-binding PCMH-type" evidence="22">
    <location>
        <begin position="246"/>
        <end position="435"/>
    </location>
</feature>
<sequence length="1352" mass="148013">MDNTITFKNELLFFLNGNKVTITNPNPEHTLLHYLRATANLPGSKLGCGEGGCGACTVMLSHRIVTNDDTTKIHHRSVNACLYPLAALDGCAVTTIEGLGNVKDGLHPVQSRLSDQNGSQCGFCTPGIIMALYSYLRSNPSATQHDIEESFDGNLCRCTGYRPILDAARTFGISPANNLESRLPEIANQGLLSQDSKSSQGICPSTGEPCDCKSSSNHIPSKPLELTHEPIFPPFLMTYNPISLKFIGGRAVWYQPTTLDSLLELKRDNPTSKIVVGNTELGIETKFRNVVYPVLISPVNVSEMTQLTMTDNGVQVGASATLSVLKGFLENVCSKVDATKVETYRAILSQLRWFAGNQIRNAACLGGNLVTASPISDINPVLLSSGAILTLVSINASGERVSRTLEIASFFKSYRVVDIAPTEVLLSIFIPFTRPYEFVTAYKQSRRRDDDIAIVSCSFRVHLTKEQDNQFRVADCTLAYGGMAVKAVTAPATQALLKGALWSRDILDQVFLTLAKDLPLAPGAPGGMIEYRCSLTTSFFFKFFLATSARLYALTSDPAYKIEDRELSATQKYSREMSTGTQTYQEQPLKSPITMAIKHQSADKQVTGEAVYVDDMRYHAYYSAMVMSTKGHANILKVDPSKALTMPGVKGFFSAADIQGVNQVGLLGDEELFATKEVLCVGYPIGVIVAETHQQALEASKAVVVEYEDLPVITTIDDAIAKSSFFPIHHVIIDGDVEKSLAESEHVIQGELRVGGQEHFYLETNASLIIPGEGDEFTIYSSTQNPTKSQYIVAAILGVPANQVVVKVCNFFSTSSLVGSITNIFLTYSYRQKEWETPVRIMLDRDTDMATTGFRHPFLGKYKIGFDKNGKINAADIDLYADAGMSLDLSIGVLDRAMLHSENAYKIPNMRVNGRLCRTNNPSNTAFRGFGGPQGMIICETWIERVAQHLNIPSHKIRVCVQVISIEFEELNFYQEGDFTNYKQQIIHSVMDKTWKETLEKSDYLARVDKVAEFNSANKWRKRGISLIPVKFGMSFTVKALNQAGALVHVYTDGTVLVTHGGTEMGQGLHTKMIQIAARELGVPMDRVYISETSTDKVANTAPTAASVSSDMNGMAVLDACQQINSRLAPLKQANPDLPFNKLVTLAFNERINLSANGFYATPNVGYNFKPDGVGEGSPFNYYNYGSAVSEVEIDTLTGDFTTLRTDIVMDVGDSLNPAIDIGQVEGAFTQGVGWCTMEELVTFPTGYLFTRGPSTYKIPGFNDVPLIFNVSLLGNSPNPKAIHSSKGVGEPPLFLGASVYFAIRDAIKSARADRDGDVSSSDWFDLRSPATCERIRVACLDDLKFAPNHHS</sequence>
<dbReference type="SUPFAM" id="SSF47741">
    <property type="entry name" value="CO dehydrogenase ISP C-domain like"/>
    <property type="match status" value="1"/>
</dbReference>
<feature type="active site" description="Proton acceptor" evidence="18">
    <location>
        <position position="1291"/>
    </location>
</feature>
<dbReference type="InterPro" id="IPR016169">
    <property type="entry name" value="FAD-bd_PCMH_sub2"/>
</dbReference>
<evidence type="ECO:0000256" key="5">
    <source>
        <dbReference type="ARBA" id="ARBA00022505"/>
    </source>
</evidence>
<dbReference type="SUPFAM" id="SSF55447">
    <property type="entry name" value="CO dehydrogenase flavoprotein C-terminal domain-like"/>
    <property type="match status" value="1"/>
</dbReference>
<dbReference type="NCBIfam" id="TIGR02963">
    <property type="entry name" value="xanthine_xdhA"/>
    <property type="match status" value="1"/>
</dbReference>
<feature type="binding site" evidence="19">
    <location>
        <begin position="274"/>
        <end position="281"/>
    </location>
    <ligand>
        <name>FAD</name>
        <dbReference type="ChEBI" id="CHEBI:57692"/>
    </ligand>
</feature>
<feature type="binding site" evidence="20">
    <location>
        <position position="124"/>
    </location>
    <ligand>
        <name>[2Fe-2S] cluster</name>
        <dbReference type="ChEBI" id="CHEBI:190135"/>
        <label>2</label>
    </ligand>
</feature>
<dbReference type="PROSITE" id="PS51085">
    <property type="entry name" value="2FE2S_FER_2"/>
    <property type="match status" value="1"/>
</dbReference>
<evidence type="ECO:0000256" key="13">
    <source>
        <dbReference type="ARBA" id="ARBA00023027"/>
    </source>
</evidence>
<dbReference type="GO" id="GO:0004854">
    <property type="term" value="F:xanthine dehydrogenase activity"/>
    <property type="evidence" value="ECO:0007669"/>
    <property type="project" value="UniProtKB-EC"/>
</dbReference>
<dbReference type="PIRSF" id="PIRSF000127">
    <property type="entry name" value="Xanthine_DH"/>
    <property type="match status" value="1"/>
</dbReference>
<accession>A0A1L2FUX4</accession>
<dbReference type="PROSITE" id="PS51387">
    <property type="entry name" value="FAD_PCMH"/>
    <property type="match status" value="1"/>
</dbReference>
<evidence type="ECO:0000256" key="8">
    <source>
        <dbReference type="ARBA" id="ARBA00022723"/>
    </source>
</evidence>
<comment type="similarity">
    <text evidence="3">Belongs to the xanthine dehydrogenase family.</text>
</comment>
<dbReference type="SMART" id="SM01008">
    <property type="entry name" value="Ald_Xan_dh_C"/>
    <property type="match status" value="1"/>
</dbReference>
<evidence type="ECO:0000256" key="14">
    <source>
        <dbReference type="ARBA" id="ARBA00023140"/>
    </source>
</evidence>
<dbReference type="FunFam" id="3.10.20.30:FF:000015">
    <property type="entry name" value="Aldehyde oxidase 1"/>
    <property type="match status" value="1"/>
</dbReference>
<dbReference type="SUPFAM" id="SSF54665">
    <property type="entry name" value="CO dehydrogenase molybdoprotein N-domain-like"/>
    <property type="match status" value="1"/>
</dbReference>
<evidence type="ECO:0000256" key="15">
    <source>
        <dbReference type="ARBA" id="ARBA00034078"/>
    </source>
</evidence>
<organism evidence="23">
    <name type="scientific">Synstelium polycarpum</name>
    <dbReference type="NCBI Taxonomy" id="361085"/>
    <lineage>
        <taxon>Eukaryota</taxon>
        <taxon>Amoebozoa</taxon>
        <taxon>Evosea</taxon>
        <taxon>Eumycetozoa</taxon>
        <taxon>Dictyostelia</taxon>
        <taxon>Synstelium</taxon>
    </lineage>
</organism>
<dbReference type="InterPro" id="IPR005107">
    <property type="entry name" value="CO_DH_flav_C"/>
</dbReference>
<dbReference type="PANTHER" id="PTHR45444">
    <property type="entry name" value="XANTHINE DEHYDROGENASE"/>
    <property type="match status" value="1"/>
</dbReference>
<evidence type="ECO:0000256" key="1">
    <source>
        <dbReference type="ARBA" id="ARBA00001974"/>
    </source>
</evidence>
<feature type="binding site" evidence="20">
    <location>
        <position position="158"/>
    </location>
    <ligand>
        <name>[2Fe-2S] cluster</name>
        <dbReference type="ChEBI" id="CHEBI:190135"/>
        <label>2</label>
    </ligand>
</feature>
<dbReference type="Pfam" id="PF00941">
    <property type="entry name" value="FAD_binding_5"/>
    <property type="match status" value="1"/>
</dbReference>
<dbReference type="InterPro" id="IPR016166">
    <property type="entry name" value="FAD-bd_PCMH"/>
</dbReference>
<feature type="domain" description="2Fe-2S ferredoxin-type" evidence="21">
    <location>
        <begin position="9"/>
        <end position="99"/>
    </location>
</feature>
<dbReference type="InterPro" id="IPR002346">
    <property type="entry name" value="Mopterin_DH_FAD-bd"/>
</dbReference>
<gene>
    <name evidence="23" type="primary">xdh</name>
</gene>
<dbReference type="GO" id="GO:0071949">
    <property type="term" value="F:FAD binding"/>
    <property type="evidence" value="ECO:0007669"/>
    <property type="project" value="InterPro"/>
</dbReference>
<feature type="binding site" evidence="20">
    <location>
        <position position="81"/>
    </location>
    <ligand>
        <name>[2Fe-2S] cluster</name>
        <dbReference type="ChEBI" id="CHEBI:190135"/>
        <label>1</label>
    </ligand>
</feature>
<dbReference type="PROSITE" id="PS00197">
    <property type="entry name" value="2FE2S_FER_1"/>
    <property type="match status" value="1"/>
</dbReference>
<evidence type="ECO:0000256" key="9">
    <source>
        <dbReference type="ARBA" id="ARBA00022827"/>
    </source>
</evidence>
<keyword evidence="6" id="KW-0285">Flavoprotein</keyword>
<dbReference type="Gene3D" id="3.30.43.10">
    <property type="entry name" value="Uridine Diphospho-n-acetylenolpyruvylglucosamine Reductase, domain 2"/>
    <property type="match status" value="1"/>
</dbReference>
<dbReference type="InterPro" id="IPR001041">
    <property type="entry name" value="2Fe-2S_ferredoxin-type"/>
</dbReference>
<dbReference type="Pfam" id="PF01315">
    <property type="entry name" value="Ald_Xan_dh_C"/>
    <property type="match status" value="1"/>
</dbReference>
<evidence type="ECO:0000256" key="3">
    <source>
        <dbReference type="ARBA" id="ARBA00006849"/>
    </source>
</evidence>
<dbReference type="GO" id="GO:0005506">
    <property type="term" value="F:iron ion binding"/>
    <property type="evidence" value="ECO:0007669"/>
    <property type="project" value="InterPro"/>
</dbReference>
<dbReference type="GO" id="GO:0005777">
    <property type="term" value="C:peroxisome"/>
    <property type="evidence" value="ECO:0007669"/>
    <property type="project" value="UniProtKB-SubCell"/>
</dbReference>
<feature type="binding site" evidence="20">
    <location>
        <position position="121"/>
    </location>
    <ligand>
        <name>[2Fe-2S] cluster</name>
        <dbReference type="ChEBI" id="CHEBI:190135"/>
        <label>2</label>
    </ligand>
</feature>
<evidence type="ECO:0000256" key="7">
    <source>
        <dbReference type="ARBA" id="ARBA00022714"/>
    </source>
</evidence>
<dbReference type="SUPFAM" id="SSF56176">
    <property type="entry name" value="FAD-binding/transporter-associated domain-like"/>
    <property type="match status" value="1"/>
</dbReference>
<dbReference type="Pfam" id="PF20256">
    <property type="entry name" value="MoCoBD_2"/>
    <property type="match status" value="1"/>
</dbReference>
<dbReference type="FunFam" id="3.30.465.10:FF:000004">
    <property type="entry name" value="Xanthine dehydrogenase/oxidase"/>
    <property type="match status" value="1"/>
</dbReference>
<dbReference type="InterPro" id="IPR006058">
    <property type="entry name" value="2Fe2S_fd_BS"/>
</dbReference>
<keyword evidence="7 20" id="KW-0001">2Fe-2S</keyword>
<dbReference type="SUPFAM" id="SSF54292">
    <property type="entry name" value="2Fe-2S ferredoxin-like"/>
    <property type="match status" value="1"/>
</dbReference>
<feature type="binding site" evidence="20">
    <location>
        <position position="53"/>
    </location>
    <ligand>
        <name>[2Fe-2S] cluster</name>
        <dbReference type="ChEBI" id="CHEBI:190135"/>
        <label>1</label>
    </ligand>
</feature>
<feature type="binding site" evidence="19">
    <location>
        <position position="930"/>
    </location>
    <ligand>
        <name>substrate</name>
    </ligand>
</feature>
<evidence type="ECO:0000313" key="23">
    <source>
        <dbReference type="EMBL" id="AOE43259.1"/>
    </source>
</evidence>
<dbReference type="FunFam" id="3.90.1170.50:FF:000001">
    <property type="entry name" value="Aldehyde oxidase 1"/>
    <property type="match status" value="1"/>
</dbReference>
<evidence type="ECO:0000256" key="16">
    <source>
        <dbReference type="ARBA" id="ARBA00049017"/>
    </source>
</evidence>
<dbReference type="InterPro" id="IPR036010">
    <property type="entry name" value="2Fe-2S_ferredoxin-like_sf"/>
</dbReference>
<feature type="binding site" evidence="20">
    <location>
        <position position="784"/>
    </location>
    <ligand>
        <name>Mo-molybdopterin</name>
        <dbReference type="ChEBI" id="CHEBI:71302"/>
    </ligand>
    <ligandPart>
        <name>Mo</name>
        <dbReference type="ChEBI" id="CHEBI:28685"/>
    </ligandPart>
</feature>
<keyword evidence="14" id="KW-0576">Peroxisome</keyword>
<feature type="binding site" evidence="20">
    <location>
        <position position="928"/>
    </location>
    <ligand>
        <name>Mo-molybdopterin</name>
        <dbReference type="ChEBI" id="CHEBI:71302"/>
    </ligand>
    <ligandPart>
        <name>Mo</name>
        <dbReference type="ChEBI" id="CHEBI:28685"/>
    </ligandPart>
</feature>
<reference evidence="23" key="1">
    <citation type="submission" date="2016-06" db="EMBL/GenBank/DDBJ databases">
        <title>A core phylogeny of Dictyostelia derived from 50 functionally divergent proteins retrieved from five existing and six newly sequenced genomes.</title>
        <authorList>
            <person name="Singh R."/>
            <person name="Schilde C."/>
            <person name="Gezzard T."/>
            <person name="Schaap P."/>
        </authorList>
    </citation>
    <scope>NUCLEOTIDE SEQUENCE</scope>
    <source>
        <strain evidence="23">OhioWILDS</strain>
    </source>
</reference>
<evidence type="ECO:0000256" key="19">
    <source>
        <dbReference type="PIRSR" id="PIRSR000127-2"/>
    </source>
</evidence>
<dbReference type="GO" id="GO:0051537">
    <property type="term" value="F:2 iron, 2 sulfur cluster binding"/>
    <property type="evidence" value="ECO:0007669"/>
    <property type="project" value="UniProtKB-KW"/>
</dbReference>
<dbReference type="SUPFAM" id="SSF56003">
    <property type="entry name" value="Molybdenum cofactor-binding domain"/>
    <property type="match status" value="1"/>
</dbReference>
<feature type="binding site" evidence="20">
    <location>
        <position position="812"/>
    </location>
    <ligand>
        <name>Mo-molybdopterin</name>
        <dbReference type="ChEBI" id="CHEBI:71302"/>
    </ligand>
    <ligandPart>
        <name>Mo</name>
        <dbReference type="ChEBI" id="CHEBI:28685"/>
    </ligandPart>
</feature>
<name>A0A1L2FUX4_9MYCE</name>
<dbReference type="InterPro" id="IPR036884">
    <property type="entry name" value="2Fe-2S-bd_dom_sf"/>
</dbReference>
<comment type="cofactor">
    <cofactor evidence="20">
        <name>[2Fe-2S] cluster</name>
        <dbReference type="ChEBI" id="CHEBI:190135"/>
    </cofactor>
    <text evidence="20">Binds 2 [2Fe-2S] clusters.</text>
</comment>
<feature type="binding site" evidence="19">
    <location>
        <position position="896"/>
    </location>
    <ligand>
        <name>substrate</name>
    </ligand>
</feature>
<evidence type="ECO:0000256" key="10">
    <source>
        <dbReference type="ARBA" id="ARBA00023002"/>
    </source>
</evidence>
<dbReference type="FunFam" id="3.30.365.10:FF:000004">
    <property type="entry name" value="Xanthine dehydrogenase oxidase"/>
    <property type="match status" value="1"/>
</dbReference>
<comment type="subcellular location">
    <subcellularLocation>
        <location evidence="2">Peroxisome</location>
    </subcellularLocation>
</comment>
<dbReference type="FunFam" id="3.30.365.10:FF:000003">
    <property type="entry name" value="Aldehyde oxidase 1"/>
    <property type="match status" value="1"/>
</dbReference>
<dbReference type="InterPro" id="IPR046867">
    <property type="entry name" value="AldOxase/xan_DH_MoCoBD2"/>
</dbReference>
<dbReference type="EMBL" id="KX539415">
    <property type="protein sequence ID" value="AOE43259.1"/>
    <property type="molecule type" value="Genomic_DNA"/>
</dbReference>
<dbReference type="InterPro" id="IPR016208">
    <property type="entry name" value="Ald_Oxase/xanthine_DH-like"/>
</dbReference>
<evidence type="ECO:0000256" key="11">
    <source>
        <dbReference type="ARBA" id="ARBA00023004"/>
    </source>
</evidence>
<feature type="binding site" evidence="19">
    <location>
        <position position="443"/>
    </location>
    <ligand>
        <name>FAD</name>
        <dbReference type="ChEBI" id="CHEBI:57692"/>
    </ligand>
</feature>
<keyword evidence="5 20" id="KW-0500">Molybdenum</keyword>
<comment type="cofactor">
    <cofactor evidence="1 19">
        <name>FAD</name>
        <dbReference type="ChEBI" id="CHEBI:57692"/>
    </cofactor>
</comment>
<dbReference type="Gene3D" id="3.10.20.30">
    <property type="match status" value="1"/>
</dbReference>
<keyword evidence="10" id="KW-0560">Oxidoreductase</keyword>
<feature type="binding site" evidence="19">
    <location>
        <position position="354"/>
    </location>
    <ligand>
        <name>FAD</name>
        <dbReference type="ChEBI" id="CHEBI:57692"/>
    </ligand>
</feature>
<dbReference type="Gene3D" id="3.30.465.10">
    <property type="match status" value="1"/>
</dbReference>
<comment type="catalytic activity">
    <reaction evidence="17">
        <text>hypoxanthine + NAD(+) + H2O = xanthine + NADH + H(+)</text>
        <dbReference type="Rhea" id="RHEA:24670"/>
        <dbReference type="ChEBI" id="CHEBI:15377"/>
        <dbReference type="ChEBI" id="CHEBI:15378"/>
        <dbReference type="ChEBI" id="CHEBI:17368"/>
        <dbReference type="ChEBI" id="CHEBI:17712"/>
        <dbReference type="ChEBI" id="CHEBI:57540"/>
        <dbReference type="ChEBI" id="CHEBI:57945"/>
        <dbReference type="EC" id="1.17.1.4"/>
    </reaction>
</comment>
<dbReference type="SMART" id="SM01092">
    <property type="entry name" value="CO_deh_flav_C"/>
    <property type="match status" value="1"/>
</dbReference>
<evidence type="ECO:0000256" key="20">
    <source>
        <dbReference type="PIRSR" id="PIRSR000127-3"/>
    </source>
</evidence>
<protein>
    <recommendedName>
        <fullName evidence="4">xanthine dehydrogenase</fullName>
        <ecNumber evidence="4">1.17.1.4</ecNumber>
    </recommendedName>
</protein>
<dbReference type="Gene3D" id="3.90.1170.50">
    <property type="entry name" value="Aldehyde oxidase/xanthine dehydrogenase, a/b hammerhead"/>
    <property type="match status" value="1"/>
</dbReference>
<keyword evidence="13" id="KW-0520">NAD</keyword>
<dbReference type="InterPro" id="IPR016167">
    <property type="entry name" value="FAD-bd_PCMH_sub1"/>
</dbReference>
<dbReference type="Gene3D" id="3.30.390.50">
    <property type="entry name" value="CO dehydrogenase flavoprotein, C-terminal domain"/>
    <property type="match status" value="1"/>
</dbReference>
<evidence type="ECO:0000256" key="17">
    <source>
        <dbReference type="ARBA" id="ARBA00049517"/>
    </source>
</evidence>
<dbReference type="Pfam" id="PF00111">
    <property type="entry name" value="Fer2"/>
    <property type="match status" value="1"/>
</dbReference>
<feature type="binding site" evidence="19">
    <location>
        <position position="425"/>
    </location>
    <ligand>
        <name>FAD</name>
        <dbReference type="ChEBI" id="CHEBI:57692"/>
    </ligand>
</feature>
<dbReference type="EC" id="1.17.1.4" evidence="4"/>
<feature type="binding site" evidence="20">
    <location>
        <position position="48"/>
    </location>
    <ligand>
        <name>[2Fe-2S] cluster</name>
        <dbReference type="ChEBI" id="CHEBI:190135"/>
        <label>1</label>
    </ligand>
</feature>